<evidence type="ECO:0000256" key="1">
    <source>
        <dbReference type="PROSITE-ProRule" id="PRU10141"/>
    </source>
</evidence>
<evidence type="ECO:0000313" key="4">
    <source>
        <dbReference type="Proteomes" id="UP000182235"/>
    </source>
</evidence>
<dbReference type="InterPro" id="IPR011009">
    <property type="entry name" value="Kinase-like_dom_sf"/>
</dbReference>
<feature type="binding site" evidence="1">
    <location>
        <position position="220"/>
    </location>
    <ligand>
        <name>ATP</name>
        <dbReference type="ChEBI" id="CHEBI:30616"/>
    </ligand>
</feature>
<dbReference type="SUPFAM" id="SSF56112">
    <property type="entry name" value="Protein kinase-like (PK-like)"/>
    <property type="match status" value="1"/>
</dbReference>
<name>A0A1J9QAL1_9EURO</name>
<dbReference type="STRING" id="1447872.A0A1J9QAL1"/>
<feature type="domain" description="Protein kinase" evidence="2">
    <location>
        <begin position="191"/>
        <end position="274"/>
    </location>
</feature>
<dbReference type="PROSITE" id="PS00107">
    <property type="entry name" value="PROTEIN_KINASE_ATP"/>
    <property type="match status" value="1"/>
</dbReference>
<dbReference type="Gene3D" id="1.10.510.10">
    <property type="entry name" value="Transferase(Phosphotransferase) domain 1"/>
    <property type="match status" value="1"/>
</dbReference>
<keyword evidence="1" id="KW-0547">Nucleotide-binding</keyword>
<dbReference type="AlphaFoldDB" id="A0A1J9QAL1"/>
<dbReference type="EMBL" id="LGRN01000324">
    <property type="protein sequence ID" value="OJD13199.1"/>
    <property type="molecule type" value="Genomic_DNA"/>
</dbReference>
<sequence>MTLDLRPATLLKVIETEDSNLILTVKATVKRKQAPIKALMLPHNRDQYMPSDEPDDVVESREITPYADLEEEDDTTERERSHQLRLTFNRPPIDIERGFFFGTDKQAYDVLLETKTRQGDISEIHFYITFNDEECLVLMGALNTGGTAVSYDGWGQRSRRRRDFKWILFLDRKNLTTAPTEPLSSKQCPIYVPSRGLGRGVFGEVVLVTDVSSAKLYAAKVFGKRAAFQNKMNIIRNISHRHIVEFVDFVDEHSPQMITEYLPGGNLEKEHKRH</sequence>
<dbReference type="Proteomes" id="UP000182235">
    <property type="component" value="Unassembled WGS sequence"/>
</dbReference>
<comment type="caution">
    <text evidence="3">The sequence shown here is derived from an EMBL/GenBank/DDBJ whole genome shotgun (WGS) entry which is preliminary data.</text>
</comment>
<dbReference type="GO" id="GO:0005524">
    <property type="term" value="F:ATP binding"/>
    <property type="evidence" value="ECO:0007669"/>
    <property type="project" value="UniProtKB-UniRule"/>
</dbReference>
<proteinExistence type="predicted"/>
<protein>
    <recommendedName>
        <fullName evidence="2">Protein kinase domain-containing protein</fullName>
    </recommendedName>
</protein>
<dbReference type="GO" id="GO:0004672">
    <property type="term" value="F:protein kinase activity"/>
    <property type="evidence" value="ECO:0007669"/>
    <property type="project" value="InterPro"/>
</dbReference>
<dbReference type="PROSITE" id="PS50011">
    <property type="entry name" value="PROTEIN_KINASE_DOM"/>
    <property type="match status" value="1"/>
</dbReference>
<gene>
    <name evidence="3" type="ORF">AJ78_06317</name>
</gene>
<dbReference type="InterPro" id="IPR017441">
    <property type="entry name" value="Protein_kinase_ATP_BS"/>
</dbReference>
<keyword evidence="4" id="KW-1185">Reference proteome</keyword>
<dbReference type="InterPro" id="IPR000719">
    <property type="entry name" value="Prot_kinase_dom"/>
</dbReference>
<accession>A0A1J9QAL1</accession>
<organism evidence="3 4">
    <name type="scientific">Emergomyces pasteurianus Ep9510</name>
    <dbReference type="NCBI Taxonomy" id="1447872"/>
    <lineage>
        <taxon>Eukaryota</taxon>
        <taxon>Fungi</taxon>
        <taxon>Dikarya</taxon>
        <taxon>Ascomycota</taxon>
        <taxon>Pezizomycotina</taxon>
        <taxon>Eurotiomycetes</taxon>
        <taxon>Eurotiomycetidae</taxon>
        <taxon>Onygenales</taxon>
        <taxon>Ajellomycetaceae</taxon>
        <taxon>Emergomyces</taxon>
    </lineage>
</organism>
<reference evidence="3 4" key="1">
    <citation type="submission" date="2015-07" db="EMBL/GenBank/DDBJ databases">
        <title>Emmonsia species relationships and genome sequence.</title>
        <authorList>
            <consortium name="The Broad Institute Genomics Platform"/>
            <person name="Cuomo C.A."/>
            <person name="Munoz J.F."/>
            <person name="Imamovic A."/>
            <person name="Priest M.E."/>
            <person name="Young S."/>
            <person name="Clay O.K."/>
            <person name="McEwen J.G."/>
        </authorList>
    </citation>
    <scope>NUCLEOTIDE SEQUENCE [LARGE SCALE GENOMIC DNA]</scope>
    <source>
        <strain evidence="3 4">UAMH 9510</strain>
    </source>
</reference>
<keyword evidence="1" id="KW-0067">ATP-binding</keyword>
<dbReference type="Pfam" id="PF00069">
    <property type="entry name" value="Pkinase"/>
    <property type="match status" value="1"/>
</dbReference>
<dbReference type="OrthoDB" id="4187293at2759"/>
<evidence type="ECO:0000313" key="3">
    <source>
        <dbReference type="EMBL" id="OJD13199.1"/>
    </source>
</evidence>
<evidence type="ECO:0000259" key="2">
    <source>
        <dbReference type="PROSITE" id="PS50011"/>
    </source>
</evidence>